<dbReference type="Proteomes" id="UP000006729">
    <property type="component" value="Chromosome 3"/>
</dbReference>
<evidence type="ECO:0000313" key="1">
    <source>
        <dbReference type="EMBL" id="RQO87976.1"/>
    </source>
</evidence>
<keyword evidence="2" id="KW-1185">Reference proteome</keyword>
<evidence type="ECO:0000313" key="2">
    <source>
        <dbReference type="Proteomes" id="UP000006729"/>
    </source>
</evidence>
<proteinExistence type="predicted"/>
<reference evidence="1 2" key="1">
    <citation type="journal article" date="2006" name="Science">
        <title>The genome of black cottonwood, Populus trichocarpa (Torr. &amp; Gray).</title>
        <authorList>
            <person name="Tuskan G.A."/>
            <person name="Difazio S."/>
            <person name="Jansson S."/>
            <person name="Bohlmann J."/>
            <person name="Grigoriev I."/>
            <person name="Hellsten U."/>
            <person name="Putnam N."/>
            <person name="Ralph S."/>
            <person name="Rombauts S."/>
            <person name="Salamov A."/>
            <person name="Schein J."/>
            <person name="Sterck L."/>
            <person name="Aerts A."/>
            <person name="Bhalerao R.R."/>
            <person name="Bhalerao R.P."/>
            <person name="Blaudez D."/>
            <person name="Boerjan W."/>
            <person name="Brun A."/>
            <person name="Brunner A."/>
            <person name="Busov V."/>
            <person name="Campbell M."/>
            <person name="Carlson J."/>
            <person name="Chalot M."/>
            <person name="Chapman J."/>
            <person name="Chen G.L."/>
            <person name="Cooper D."/>
            <person name="Coutinho P.M."/>
            <person name="Couturier J."/>
            <person name="Covert S."/>
            <person name="Cronk Q."/>
            <person name="Cunningham R."/>
            <person name="Davis J."/>
            <person name="Degroeve S."/>
            <person name="Dejardin A."/>
            <person name="Depamphilis C."/>
            <person name="Detter J."/>
            <person name="Dirks B."/>
            <person name="Dubchak I."/>
            <person name="Duplessis S."/>
            <person name="Ehlting J."/>
            <person name="Ellis B."/>
            <person name="Gendler K."/>
            <person name="Goodstein D."/>
            <person name="Gribskov M."/>
            <person name="Grimwood J."/>
            <person name="Groover A."/>
            <person name="Gunter L."/>
            <person name="Hamberger B."/>
            <person name="Heinze B."/>
            <person name="Helariutta Y."/>
            <person name="Henrissat B."/>
            <person name="Holligan D."/>
            <person name="Holt R."/>
            <person name="Huang W."/>
            <person name="Islam-Faridi N."/>
            <person name="Jones S."/>
            <person name="Jones-Rhoades M."/>
            <person name="Jorgensen R."/>
            <person name="Joshi C."/>
            <person name="Kangasjarvi J."/>
            <person name="Karlsson J."/>
            <person name="Kelleher C."/>
            <person name="Kirkpatrick R."/>
            <person name="Kirst M."/>
            <person name="Kohler A."/>
            <person name="Kalluri U."/>
            <person name="Larimer F."/>
            <person name="Leebens-Mack J."/>
            <person name="Leple J.C."/>
            <person name="Locascio P."/>
            <person name="Lou Y."/>
            <person name="Lucas S."/>
            <person name="Martin F."/>
            <person name="Montanini B."/>
            <person name="Napoli C."/>
            <person name="Nelson D.R."/>
            <person name="Nelson C."/>
            <person name="Nieminen K."/>
            <person name="Nilsson O."/>
            <person name="Pereda V."/>
            <person name="Peter G."/>
            <person name="Philippe R."/>
            <person name="Pilate G."/>
            <person name="Poliakov A."/>
            <person name="Razumovskaya J."/>
            <person name="Richardson P."/>
            <person name="Rinaldi C."/>
            <person name="Ritland K."/>
            <person name="Rouze P."/>
            <person name="Ryaboy D."/>
            <person name="Schmutz J."/>
            <person name="Schrader J."/>
            <person name="Segerman B."/>
            <person name="Shin H."/>
            <person name="Siddiqui A."/>
            <person name="Sterky F."/>
            <person name="Terry A."/>
            <person name="Tsai C.J."/>
            <person name="Uberbacher E."/>
            <person name="Unneberg P."/>
            <person name="Vahala J."/>
            <person name="Wall K."/>
            <person name="Wessler S."/>
            <person name="Yang G."/>
            <person name="Yin T."/>
            <person name="Douglas C."/>
            <person name="Marra M."/>
            <person name="Sandberg G."/>
            <person name="Van de Peer Y."/>
            <person name="Rokhsar D."/>
        </authorList>
    </citation>
    <scope>NUCLEOTIDE SEQUENCE [LARGE SCALE GENOMIC DNA]</scope>
    <source>
        <strain evidence="2">cv. Nisqually</strain>
    </source>
</reference>
<gene>
    <name evidence="1" type="ORF">POPTR_003G071850</name>
</gene>
<sequence>MKVTHTFRDDSNDVREGLELEGFSEGKFGREAMKDGVVSVEQTGCGSRGDGGERGDVPVLVGGENRGFGVMLDLDNEGSWLLICRRRG</sequence>
<name>A0A3N7EMS8_POPTR</name>
<dbReference type="InParanoid" id="A0A3N7EMS8"/>
<dbReference type="AlphaFoldDB" id="A0A3N7EMS8"/>
<dbReference type="EMBL" id="CM009292">
    <property type="protein sequence ID" value="RQO87976.1"/>
    <property type="molecule type" value="Genomic_DNA"/>
</dbReference>
<organism evidence="1 2">
    <name type="scientific">Populus trichocarpa</name>
    <name type="common">Western balsam poplar</name>
    <name type="synonym">Populus balsamifera subsp. trichocarpa</name>
    <dbReference type="NCBI Taxonomy" id="3694"/>
    <lineage>
        <taxon>Eukaryota</taxon>
        <taxon>Viridiplantae</taxon>
        <taxon>Streptophyta</taxon>
        <taxon>Embryophyta</taxon>
        <taxon>Tracheophyta</taxon>
        <taxon>Spermatophyta</taxon>
        <taxon>Magnoliopsida</taxon>
        <taxon>eudicotyledons</taxon>
        <taxon>Gunneridae</taxon>
        <taxon>Pentapetalae</taxon>
        <taxon>rosids</taxon>
        <taxon>fabids</taxon>
        <taxon>Malpighiales</taxon>
        <taxon>Salicaceae</taxon>
        <taxon>Saliceae</taxon>
        <taxon>Populus</taxon>
    </lineage>
</organism>
<accession>A0A3N7EMS8</accession>
<protein>
    <submittedName>
        <fullName evidence="1">Uncharacterized protein</fullName>
    </submittedName>
</protein>